<dbReference type="GO" id="GO:0071555">
    <property type="term" value="P:cell wall organization"/>
    <property type="evidence" value="ECO:0007669"/>
    <property type="project" value="TreeGrafter"/>
</dbReference>
<evidence type="ECO:0000259" key="6">
    <source>
        <dbReference type="Pfam" id="PF03717"/>
    </source>
</evidence>
<comment type="subcellular location">
    <subcellularLocation>
        <location evidence="1">Membrane</location>
    </subcellularLocation>
</comment>
<organism evidence="8 9">
    <name type="scientific">Salinicoccus sediminis</name>
    <dbReference type="NCBI Taxonomy" id="1432562"/>
    <lineage>
        <taxon>Bacteria</taxon>
        <taxon>Bacillati</taxon>
        <taxon>Bacillota</taxon>
        <taxon>Bacilli</taxon>
        <taxon>Bacillales</taxon>
        <taxon>Staphylococcaceae</taxon>
        <taxon>Salinicoccus</taxon>
    </lineage>
</organism>
<dbReference type="Proteomes" id="UP000034287">
    <property type="component" value="Unassembled WGS sequence"/>
</dbReference>
<dbReference type="PANTHER" id="PTHR30627:SF25">
    <property type="entry name" value="PENICILLIN-BINDING PROTEIN 3"/>
    <property type="match status" value="1"/>
</dbReference>
<dbReference type="EMBL" id="LAYZ01000026">
    <property type="protein sequence ID" value="KKK32883.1"/>
    <property type="molecule type" value="Genomic_DNA"/>
</dbReference>
<dbReference type="InterPro" id="IPR001460">
    <property type="entry name" value="PCN-bd_Tpept"/>
</dbReference>
<dbReference type="PANTHER" id="PTHR30627">
    <property type="entry name" value="PEPTIDOGLYCAN D,D-TRANSPEPTIDASE"/>
    <property type="match status" value="1"/>
</dbReference>
<comment type="caution">
    <text evidence="8">The sequence shown here is derived from an EMBL/GenBank/DDBJ whole genome shotgun (WGS) entry which is preliminary data.</text>
</comment>
<dbReference type="Pfam" id="PF03717">
    <property type="entry name" value="PBP_dimer"/>
    <property type="match status" value="1"/>
</dbReference>
<dbReference type="Pfam" id="PF00905">
    <property type="entry name" value="Transpeptidase"/>
    <property type="match status" value="1"/>
</dbReference>
<dbReference type="AlphaFoldDB" id="A0A0M2SF38"/>
<dbReference type="InterPro" id="IPR007887">
    <property type="entry name" value="MecA_N"/>
</dbReference>
<evidence type="ECO:0000256" key="2">
    <source>
        <dbReference type="ARBA" id="ARBA00007171"/>
    </source>
</evidence>
<dbReference type="SUPFAM" id="SSF56519">
    <property type="entry name" value="Penicillin binding protein dimerisation domain"/>
    <property type="match status" value="1"/>
</dbReference>
<feature type="domain" description="Penicillin-binding protein transpeptidase" evidence="5">
    <location>
        <begin position="351"/>
        <end position="656"/>
    </location>
</feature>
<dbReference type="SUPFAM" id="SSF56601">
    <property type="entry name" value="beta-lactamase/transpeptidase-like"/>
    <property type="match status" value="1"/>
</dbReference>
<dbReference type="STRING" id="1432562.WN59_12595"/>
<dbReference type="InterPro" id="IPR032710">
    <property type="entry name" value="NTF2-like_dom_sf"/>
</dbReference>
<keyword evidence="9" id="KW-1185">Reference proteome</keyword>
<feature type="domain" description="NTF2-like N-terminal transpeptidase" evidence="7">
    <location>
        <begin position="33"/>
        <end position="149"/>
    </location>
</feature>
<evidence type="ECO:0008006" key="10">
    <source>
        <dbReference type="Google" id="ProtNLM"/>
    </source>
</evidence>
<gene>
    <name evidence="8" type="ORF">WN59_12595</name>
</gene>
<evidence type="ECO:0000259" key="5">
    <source>
        <dbReference type="Pfam" id="PF00905"/>
    </source>
</evidence>
<dbReference type="PATRIC" id="fig|1432562.3.peg.2522"/>
<accession>A0A0M2SF38</accession>
<feature type="region of interest" description="Disordered" evidence="4">
    <location>
        <begin position="603"/>
        <end position="624"/>
    </location>
</feature>
<dbReference type="Gene3D" id="3.40.710.10">
    <property type="entry name" value="DD-peptidase/beta-lactamase superfamily"/>
    <property type="match status" value="1"/>
</dbReference>
<dbReference type="RefSeq" id="WP_046517929.1">
    <property type="nucleotide sequence ID" value="NZ_LAYZ01000026.1"/>
</dbReference>
<dbReference type="InterPro" id="IPR036138">
    <property type="entry name" value="PBP_dimer_sf"/>
</dbReference>
<dbReference type="Pfam" id="PF05223">
    <property type="entry name" value="MecA_N"/>
    <property type="match status" value="1"/>
</dbReference>
<dbReference type="GO" id="GO:0008658">
    <property type="term" value="F:penicillin binding"/>
    <property type="evidence" value="ECO:0007669"/>
    <property type="project" value="InterPro"/>
</dbReference>
<dbReference type="Gene3D" id="3.10.450.100">
    <property type="entry name" value="NTF2-like, domain 1"/>
    <property type="match status" value="1"/>
</dbReference>
<dbReference type="InterPro" id="IPR050515">
    <property type="entry name" value="Beta-lactam/transpept"/>
</dbReference>
<evidence type="ECO:0000256" key="3">
    <source>
        <dbReference type="ARBA" id="ARBA00023136"/>
    </source>
</evidence>
<evidence type="ECO:0000259" key="7">
    <source>
        <dbReference type="Pfam" id="PF05223"/>
    </source>
</evidence>
<dbReference type="OrthoDB" id="9766847at2"/>
<dbReference type="SUPFAM" id="SSF54427">
    <property type="entry name" value="NTF2-like"/>
    <property type="match status" value="1"/>
</dbReference>
<dbReference type="Gene3D" id="3.30.1390.30">
    <property type="entry name" value="Penicillin-binding protein 2a, domain 3"/>
    <property type="match status" value="1"/>
</dbReference>
<evidence type="ECO:0000313" key="9">
    <source>
        <dbReference type="Proteomes" id="UP000034287"/>
    </source>
</evidence>
<dbReference type="Gene3D" id="3.90.1310.10">
    <property type="entry name" value="Penicillin-binding protein 2a (Domain 2)"/>
    <property type="match status" value="1"/>
</dbReference>
<dbReference type="GO" id="GO:0005886">
    <property type="term" value="C:plasma membrane"/>
    <property type="evidence" value="ECO:0007669"/>
    <property type="project" value="TreeGrafter"/>
</dbReference>
<reference evidence="8 9" key="1">
    <citation type="submission" date="2015-04" db="EMBL/GenBank/DDBJ databases">
        <title>Taxonomic description and genome sequence of Salinicoccus sediminis sp. nov., a novel hyper halotolerant bacterium isolated from marine sediment.</title>
        <authorList>
            <person name="Mathan Kumar R."/>
            <person name="Kaur G."/>
            <person name="Kumar N."/>
            <person name="Kumar A."/>
            <person name="Singh N.K."/>
            <person name="Kaur N."/>
            <person name="Mayilraj S."/>
        </authorList>
    </citation>
    <scope>NUCLEOTIDE SEQUENCE [LARGE SCALE GENOMIC DNA]</scope>
    <source>
        <strain evidence="8 9">SV-16</strain>
    </source>
</reference>
<evidence type="ECO:0000256" key="4">
    <source>
        <dbReference type="SAM" id="MobiDB-lite"/>
    </source>
</evidence>
<evidence type="ECO:0000256" key="1">
    <source>
        <dbReference type="ARBA" id="ARBA00004370"/>
    </source>
</evidence>
<proteinExistence type="inferred from homology"/>
<dbReference type="GO" id="GO:0046677">
    <property type="term" value="P:response to antibiotic"/>
    <property type="evidence" value="ECO:0007669"/>
    <property type="project" value="InterPro"/>
</dbReference>
<evidence type="ECO:0000313" key="8">
    <source>
        <dbReference type="EMBL" id="KKK32883.1"/>
    </source>
</evidence>
<dbReference type="GO" id="GO:0071972">
    <property type="term" value="F:peptidoglycan L,D-transpeptidase activity"/>
    <property type="evidence" value="ECO:0007669"/>
    <property type="project" value="TreeGrafter"/>
</dbReference>
<name>A0A0M2SF38_9STAP</name>
<protein>
    <recommendedName>
        <fullName evidence="10">Penicillin-binding protein</fullName>
    </recommendedName>
</protein>
<dbReference type="InterPro" id="IPR005311">
    <property type="entry name" value="PBP_dimer"/>
</dbReference>
<comment type="similarity">
    <text evidence="2">Belongs to the transpeptidase family.</text>
</comment>
<feature type="domain" description="Penicillin-binding protein dimerisation" evidence="6">
    <location>
        <begin position="156"/>
        <end position="318"/>
    </location>
</feature>
<keyword evidence="3" id="KW-0472">Membrane</keyword>
<dbReference type="InterPro" id="IPR012338">
    <property type="entry name" value="Beta-lactam/transpept-like"/>
</dbReference>
<sequence length="666" mass="74109">MKKKIVWIGLAVVALGAAVLLVLNSGLLQKSEDETLDSFTAAYEKQNFDGLYGYVSDEAKGSYSEEEVVDRSAQVFDSLGVEQVTLDNLEESESGSDDNSKKYTGELTMDTAYGELKRDYEILLSYDDEAGDWFVEWTPDMIIPGLADNELNIEPLNGERGEILDRDGEQLAFNGVKETVGYTAGSTNEEDILSLADELEMSEESLENLFDQEWISDGMFVPIKDAHRFTEEEKQKFSDNGLSVTESPAREYALDNATYHLLGHVGEVTQEEMEAGEGYQSGDIIGKRGIEKLYEEKLRPEHGYNISIVDGNGEEVENLFSKEPEDGEDVELTIDNEIQQTIYSNLEDDSGASVAMDPSNGDMLATVSYPSPSPYDFMFGISQSDYDALNEDEDNPLLNKFNRATSPGSTQKMLTSIVAMNSEGFDKNATRTITGKGWQKDGSWGGYQVNRYHEIDGEFDLKRALTYSDNIYMAQTALDLGAETFVQGMEDLGIGHVYDTDYPIYTSQVANEETIDSDIQLADTAYGQGQLMISPIQITSIYSAIINGGDVYTPHILKESEDEVQIEGISSQENLNYLEEAMRAVVTENHPDDTERDYAEFAGKTGTSENKVSQESRGSETGWFIGYDQGEKDMMMSLYVEDVEDRGMSEYTAGKFAEIHDDLNEE</sequence>